<dbReference type="InterPro" id="IPR011704">
    <property type="entry name" value="ATPase_dyneun-rel_AAA"/>
</dbReference>
<name>A0A8S1DHW9_9INSE</name>
<dbReference type="EMBL" id="CADEPI010000195">
    <property type="protein sequence ID" value="CAB3379767.1"/>
    <property type="molecule type" value="Genomic_DNA"/>
</dbReference>
<dbReference type="SUPFAM" id="SSF52540">
    <property type="entry name" value="P-loop containing nucleoside triphosphate hydrolases"/>
    <property type="match status" value="3"/>
</dbReference>
<keyword evidence="3" id="KW-0067">ATP-binding</keyword>
<evidence type="ECO:0000256" key="4">
    <source>
        <dbReference type="ARBA" id="ARBA00022946"/>
    </source>
</evidence>
<reference evidence="10 11" key="1">
    <citation type="submission" date="2020-04" db="EMBL/GenBank/DDBJ databases">
        <authorList>
            <person name="Alioto T."/>
            <person name="Alioto T."/>
            <person name="Gomez Garrido J."/>
        </authorList>
    </citation>
    <scope>NUCLEOTIDE SEQUENCE [LARGE SCALE GENOMIC DNA]</scope>
</reference>
<dbReference type="InterPro" id="IPR003593">
    <property type="entry name" value="AAA+_ATPase"/>
</dbReference>
<dbReference type="Gene3D" id="3.40.50.410">
    <property type="entry name" value="von Willebrand factor, type A domain"/>
    <property type="match status" value="1"/>
</dbReference>
<dbReference type="InterPro" id="IPR027417">
    <property type="entry name" value="P-loop_NTPase"/>
</dbReference>
<gene>
    <name evidence="10" type="ORF">CLODIP_2_CD11566</name>
</gene>
<dbReference type="OrthoDB" id="5186at2759"/>
<dbReference type="Proteomes" id="UP000494165">
    <property type="component" value="Unassembled WGS sequence"/>
</dbReference>
<feature type="region of interest" description="Disordered" evidence="8">
    <location>
        <begin position="1488"/>
        <end position="1531"/>
    </location>
</feature>
<feature type="compositionally biased region" description="Gly residues" evidence="8">
    <location>
        <begin position="1515"/>
        <end position="1531"/>
    </location>
</feature>
<dbReference type="PANTHER" id="PTHR21610">
    <property type="entry name" value="VON WILLEBRAND FACTOR A DOMAIN-CONTAINING PROTEIN 8"/>
    <property type="match status" value="1"/>
</dbReference>
<dbReference type="SMART" id="SM00327">
    <property type="entry name" value="VWA"/>
    <property type="match status" value="1"/>
</dbReference>
<comment type="caution">
    <text evidence="10">The sequence shown here is derived from an EMBL/GenBank/DDBJ whole genome shotgun (WGS) entry which is preliminary data.</text>
</comment>
<dbReference type="SUPFAM" id="SSF53300">
    <property type="entry name" value="vWA-like"/>
    <property type="match status" value="1"/>
</dbReference>
<dbReference type="Gene3D" id="3.40.50.300">
    <property type="entry name" value="P-loop containing nucleotide triphosphate hydrolases"/>
    <property type="match status" value="3"/>
</dbReference>
<evidence type="ECO:0000259" key="9">
    <source>
        <dbReference type="PROSITE" id="PS50234"/>
    </source>
</evidence>
<dbReference type="FunFam" id="3.40.50.300:FF:000587">
    <property type="entry name" value="von Willebrand factor A domain containing 8"/>
    <property type="match status" value="1"/>
</dbReference>
<dbReference type="PANTHER" id="PTHR21610:SF9">
    <property type="entry name" value="VON WILLEBRAND FACTOR A DOMAIN-CONTAINING PROTEIN 8"/>
    <property type="match status" value="1"/>
</dbReference>
<keyword evidence="2" id="KW-0547">Nucleotide-binding</keyword>
<dbReference type="InterPro" id="IPR002035">
    <property type="entry name" value="VWF_A"/>
</dbReference>
<evidence type="ECO:0000256" key="3">
    <source>
        <dbReference type="ARBA" id="ARBA00022840"/>
    </source>
</evidence>
<evidence type="ECO:0000256" key="5">
    <source>
        <dbReference type="ARBA" id="ARBA00023128"/>
    </source>
</evidence>
<sequence length="1852" mass="204650">MSTARRISVLRRILSGHKLLLHKTVGLRHYSTAGKITIGDVSKELKVPKQPAYVPANYVGENLSEETLSHLRWMLQKDLLQQDMFLIGRPGPLRRTLAMQFLELTRRELEYVSLSRDTTESDLKQRREIAGGTASYLDQSAVRAATQGRVLLLEGIEKVERNVLPVLNNLLENREMQLEDGRFLMAAPRYDQLLREHSQEEMDAWKLVRVDEDFRVIALGLPVPRYTGNPLDPPLRSRFQARDVTGLTYQAQVSDLTGRFPGADPSKLAQLVSCAHALLSAESEAQSLPDFPADNLSAAAQLLELFPGLSVHEVFHRLYPFPLFLAKEGSASVRDILESLRVRADDAPNSILEIRPEGPNSAKVSISAGGVVSEVAVARGEGGEGPGSSYVETEYQGELLGRLVQSHSAQDVCLVGPKGCGKSATVRRLAELLAYQTEPIVLYQDMTSRDLLQQRTTLANGDTVWRDSPLVAAALSGKMALLDGLHRIHASTLAVVHRLVHDRELQLYDGKRLLRHDRYDAVKQQSGLNDAELQEAGVLRIHPSFRIVALAEPPTIGGNQGQWLSPEMLSLFLYHQMRPLSMPEELHLIHNLYGGVPDALRKVVEAAHFLRGSADQTVQSLAGSLSTRQLLRVARRMKEFPQENVYEAIQRACLARFLPSMARQALDSALAEVGVVPAGESEAADLTCQVDERQVTIGSTTIQRHHTEAKSKVPDVLFFDVPQHLAVLEWLMQDFALGEHLLLVGNQGVGKNKLADRLLFLLNRPRDYIQLHRDTTVQTLTLQPTVRDGVVVYEDSPLVQACKFGHVLVVDEADKAPTHVTCILKTLVESGEMILCDGRRIVPHSDLRVGQPGVIGMHPDFRMIVLANRPGFPFLGNDFFGALGDLFSCHAVDNPSQASEIALLKNYGPDVPEQVVLKLVRAFSELRAMADQGLVQYPYSTREVVNVVKHLQKFPEEGIASVVRNVFDFDSYSQEAKEVLVNTLHKHGIPIGTKPSNVALGKEYPLPALKLAGHWKTKFGEPNVLEVSERSVKLKGGVRVETHSHLLDRVEARSSSFTEQQFYFSLPLVEPNVVAGAAVTMDPESEDPSKDTLHVLVANPASLFSVNSSEERVQQLELRKLFESTRGIFPNYSMASLGGKLHGCLLIHDENNNKLVIVCPETKEASQIMLRTNVTETAGKISQSFLGRSAVRWRMKSDFANKNWAVLFEAGGSKLEVLDVEGLAVQSMQLPFDLQDLHLVAEDRWLLEDTRRNKYIMEKNHPGDARPSQLRRLLEEGGVAALGPISGIASVELTPFTLGKVLGKQVTAPNRLLASRDAHAALAVGLPDLAETEIFLWPKTKSNYVPPGASRRSASREGPEKPIFLPKSGQVVRPVARWQVPQDIRPSAGVKGAGGPAAFIEVADLLFKKLRYIPVPEPRTVSPYTAWLLDTLEVPVQVCGTSGEGLASVDAGGTVRFWETGVAGLERALGEWRRALGGDPSNLQLTIEQPSGRSVSGPKYGKVDPTNDPHVGGNTWAGGTGGRDTAGLGGKGGPYRLDAGHNVYQVSQEEKDAVPEHVKRAAREMGRKAFEERLRQIRMSEYDAQLYAQYSEAVHREVRALRVILSSLQAKAKERQWLRHQTTGELDDAKLIEGLTGEKGIYRRRAEREPELGAPQLKPKRLKLVVDVSGSMYRFNSYDGRLDRVMEAATLMMEAFEGHEDKFQYDIVGHSGESCDLRFVDKSSPPTDNKQRLDLIKTMHAHAQFCMSGDHTLEATSVAVEALAKEDCDEAFVVVLSDANLERYGIPPERFARVLTSHPNVNAYAIFIGSLGNQADRLTEKLPSGRAFVCLDLKKIPQIMQQIFASSILSSK</sequence>
<evidence type="ECO:0000256" key="2">
    <source>
        <dbReference type="ARBA" id="ARBA00022741"/>
    </source>
</evidence>
<keyword evidence="4" id="KW-0809">Transit peptide</keyword>
<dbReference type="PROSITE" id="PS50234">
    <property type="entry name" value="VWFA"/>
    <property type="match status" value="1"/>
</dbReference>
<dbReference type="GO" id="GO:0005524">
    <property type="term" value="F:ATP binding"/>
    <property type="evidence" value="ECO:0007669"/>
    <property type="project" value="UniProtKB-KW"/>
</dbReference>
<evidence type="ECO:0000313" key="11">
    <source>
        <dbReference type="Proteomes" id="UP000494165"/>
    </source>
</evidence>
<evidence type="ECO:0000256" key="7">
    <source>
        <dbReference type="ARBA" id="ARBA00070377"/>
    </source>
</evidence>
<keyword evidence="11" id="KW-1185">Reference proteome</keyword>
<evidence type="ECO:0000256" key="8">
    <source>
        <dbReference type="SAM" id="MobiDB-lite"/>
    </source>
</evidence>
<proteinExistence type="predicted"/>
<organism evidence="10 11">
    <name type="scientific">Cloeon dipterum</name>
    <dbReference type="NCBI Taxonomy" id="197152"/>
    <lineage>
        <taxon>Eukaryota</taxon>
        <taxon>Metazoa</taxon>
        <taxon>Ecdysozoa</taxon>
        <taxon>Arthropoda</taxon>
        <taxon>Hexapoda</taxon>
        <taxon>Insecta</taxon>
        <taxon>Pterygota</taxon>
        <taxon>Palaeoptera</taxon>
        <taxon>Ephemeroptera</taxon>
        <taxon>Pisciforma</taxon>
        <taxon>Baetidae</taxon>
        <taxon>Cloeon</taxon>
    </lineage>
</organism>
<dbReference type="GO" id="GO:0016887">
    <property type="term" value="F:ATP hydrolysis activity"/>
    <property type="evidence" value="ECO:0007669"/>
    <property type="project" value="InterPro"/>
</dbReference>
<dbReference type="InterPro" id="IPR036465">
    <property type="entry name" value="vWFA_dom_sf"/>
</dbReference>
<protein>
    <recommendedName>
        <fullName evidence="7">von Willebrand factor A domain-containing protein 8</fullName>
    </recommendedName>
</protein>
<dbReference type="SMART" id="SM00382">
    <property type="entry name" value="AAA"/>
    <property type="match status" value="2"/>
</dbReference>
<evidence type="ECO:0000256" key="6">
    <source>
        <dbReference type="ARBA" id="ARBA00055988"/>
    </source>
</evidence>
<dbReference type="InterPro" id="IPR039891">
    <property type="entry name" value="VWA8"/>
</dbReference>
<dbReference type="FunFam" id="3.40.50.300:FF:000663">
    <property type="entry name" value="von Willebrand factor A domain containing 8"/>
    <property type="match status" value="1"/>
</dbReference>
<comment type="function">
    <text evidence="6">Exhibits ATPase activity in vitro.</text>
</comment>
<evidence type="ECO:0000256" key="1">
    <source>
        <dbReference type="ARBA" id="ARBA00004173"/>
    </source>
</evidence>
<evidence type="ECO:0000313" key="10">
    <source>
        <dbReference type="EMBL" id="CAB3379767.1"/>
    </source>
</evidence>
<accession>A0A8S1DHW9</accession>
<dbReference type="GO" id="GO:0005739">
    <property type="term" value="C:mitochondrion"/>
    <property type="evidence" value="ECO:0007669"/>
    <property type="project" value="UniProtKB-SubCell"/>
</dbReference>
<keyword evidence="5" id="KW-0496">Mitochondrion</keyword>
<dbReference type="Pfam" id="PF07728">
    <property type="entry name" value="AAA_5"/>
    <property type="match status" value="3"/>
</dbReference>
<dbReference type="GO" id="GO:0032991">
    <property type="term" value="C:protein-containing complex"/>
    <property type="evidence" value="ECO:0007669"/>
    <property type="project" value="UniProtKB-ARBA"/>
</dbReference>
<feature type="domain" description="VWFA" evidence="9">
    <location>
        <begin position="1661"/>
        <end position="1843"/>
    </location>
</feature>
<comment type="subcellular location">
    <subcellularLocation>
        <location evidence="1">Mitochondrion</location>
    </subcellularLocation>
</comment>